<proteinExistence type="predicted"/>
<dbReference type="AlphaFoldDB" id="A0A0C2MXN7"/>
<sequence>MGQAISSFLANGYEVLNNEENELPMSKDKANDEFSKLINIGDKYVKSKQYKDAGVFYYKAAEIGKCYQLERPTVIQRYELAADCFLKINDRCAILCFQNAIDVYQEMGSIQQAIQLCFQYRYKCHQIFQEKTQIKNLYDKADELPYLSHDKIHT</sequence>
<dbReference type="Proteomes" id="UP000031668">
    <property type="component" value="Unassembled WGS sequence"/>
</dbReference>
<evidence type="ECO:0000313" key="1">
    <source>
        <dbReference type="EMBL" id="KII72096.1"/>
    </source>
</evidence>
<evidence type="ECO:0000313" key="2">
    <source>
        <dbReference type="Proteomes" id="UP000031668"/>
    </source>
</evidence>
<organism evidence="1 2">
    <name type="scientific">Thelohanellus kitauei</name>
    <name type="common">Myxosporean</name>
    <dbReference type="NCBI Taxonomy" id="669202"/>
    <lineage>
        <taxon>Eukaryota</taxon>
        <taxon>Metazoa</taxon>
        <taxon>Cnidaria</taxon>
        <taxon>Myxozoa</taxon>
        <taxon>Myxosporea</taxon>
        <taxon>Bivalvulida</taxon>
        <taxon>Platysporina</taxon>
        <taxon>Myxobolidae</taxon>
        <taxon>Thelohanellus</taxon>
    </lineage>
</organism>
<comment type="caution">
    <text evidence="1">The sequence shown here is derived from an EMBL/GenBank/DDBJ whole genome shotgun (WGS) entry which is preliminary data.</text>
</comment>
<dbReference type="EMBL" id="JWZT01001393">
    <property type="protein sequence ID" value="KII72096.1"/>
    <property type="molecule type" value="Genomic_DNA"/>
</dbReference>
<protein>
    <recommendedName>
        <fullName evidence="3">Alpha-soluble NSF attachment protein</fullName>
    </recommendedName>
</protein>
<dbReference type="Gene3D" id="1.25.40.10">
    <property type="entry name" value="Tetratricopeptide repeat domain"/>
    <property type="match status" value="1"/>
</dbReference>
<evidence type="ECO:0008006" key="3">
    <source>
        <dbReference type="Google" id="ProtNLM"/>
    </source>
</evidence>
<reference evidence="1 2" key="1">
    <citation type="journal article" date="2014" name="Genome Biol. Evol.">
        <title>The genome of the myxosporean Thelohanellus kitauei shows adaptations to nutrient acquisition within its fish host.</title>
        <authorList>
            <person name="Yang Y."/>
            <person name="Xiong J."/>
            <person name="Zhou Z."/>
            <person name="Huo F."/>
            <person name="Miao W."/>
            <person name="Ran C."/>
            <person name="Liu Y."/>
            <person name="Zhang J."/>
            <person name="Feng J."/>
            <person name="Wang M."/>
            <person name="Wang M."/>
            <person name="Wang L."/>
            <person name="Yao B."/>
        </authorList>
    </citation>
    <scope>NUCLEOTIDE SEQUENCE [LARGE SCALE GENOMIC DNA]</scope>
    <source>
        <strain evidence="1">Wuqing</strain>
    </source>
</reference>
<name>A0A0C2MXN7_THEKT</name>
<keyword evidence="2" id="KW-1185">Reference proteome</keyword>
<dbReference type="SUPFAM" id="SSF48452">
    <property type="entry name" value="TPR-like"/>
    <property type="match status" value="1"/>
</dbReference>
<gene>
    <name evidence="1" type="ORF">RF11_09127</name>
</gene>
<dbReference type="InterPro" id="IPR011990">
    <property type="entry name" value="TPR-like_helical_dom_sf"/>
</dbReference>
<accession>A0A0C2MXN7</accession>
<dbReference type="Pfam" id="PF14938">
    <property type="entry name" value="SNAP"/>
    <property type="match status" value="1"/>
</dbReference>